<dbReference type="InterPro" id="IPR000551">
    <property type="entry name" value="MerR-type_HTH_dom"/>
</dbReference>
<name>A0ABU8BHJ7_9BRAD</name>
<dbReference type="EMBL" id="JAZHRV010000001">
    <property type="protein sequence ID" value="MEH2558026.1"/>
    <property type="molecule type" value="Genomic_DNA"/>
</dbReference>
<organism evidence="4 5">
    <name type="scientific">Bradyrhizobium algeriense</name>
    <dbReference type="NCBI Taxonomy" id="634784"/>
    <lineage>
        <taxon>Bacteria</taxon>
        <taxon>Pseudomonadati</taxon>
        <taxon>Pseudomonadota</taxon>
        <taxon>Alphaproteobacteria</taxon>
        <taxon>Hyphomicrobiales</taxon>
        <taxon>Nitrobacteraceae</taxon>
        <taxon>Bradyrhizobium</taxon>
    </lineage>
</organism>
<feature type="compositionally biased region" description="Basic residues" evidence="2">
    <location>
        <begin position="183"/>
        <end position="207"/>
    </location>
</feature>
<reference evidence="4 5" key="1">
    <citation type="submission" date="2024-02" db="EMBL/GenBank/DDBJ databases">
        <title>Adaptive strategies in a cosmopolitan and abundant soil bacterium.</title>
        <authorList>
            <person name="Carini P."/>
        </authorList>
    </citation>
    <scope>NUCLEOTIDE SEQUENCE [LARGE SCALE GENOMIC DNA]</scope>
    <source>
        <strain evidence="4 5">AZCC 1608</strain>
    </source>
</reference>
<dbReference type="Gene3D" id="1.10.1660.10">
    <property type="match status" value="1"/>
</dbReference>
<dbReference type="Proteomes" id="UP001364224">
    <property type="component" value="Unassembled WGS sequence"/>
</dbReference>
<dbReference type="Pfam" id="PF13411">
    <property type="entry name" value="MerR_1"/>
    <property type="match status" value="1"/>
</dbReference>
<dbReference type="PROSITE" id="PS50937">
    <property type="entry name" value="HTH_MERR_2"/>
    <property type="match status" value="1"/>
</dbReference>
<protein>
    <submittedName>
        <fullName evidence="4">DNA-binding transcriptional MerR regulator</fullName>
    </submittedName>
</protein>
<dbReference type="GO" id="GO:0003677">
    <property type="term" value="F:DNA binding"/>
    <property type="evidence" value="ECO:0007669"/>
    <property type="project" value="UniProtKB-KW"/>
</dbReference>
<proteinExistence type="predicted"/>
<keyword evidence="5" id="KW-1185">Reference proteome</keyword>
<evidence type="ECO:0000256" key="1">
    <source>
        <dbReference type="ARBA" id="ARBA00023125"/>
    </source>
</evidence>
<gene>
    <name evidence="4" type="ORF">V1286_005555</name>
</gene>
<dbReference type="PANTHER" id="PTHR30204">
    <property type="entry name" value="REDOX-CYCLING DRUG-SENSING TRANSCRIPTIONAL ACTIVATOR SOXR"/>
    <property type="match status" value="1"/>
</dbReference>
<dbReference type="PRINTS" id="PR00040">
    <property type="entry name" value="HTHMERR"/>
</dbReference>
<keyword evidence="1 4" id="KW-0238">DNA-binding</keyword>
<dbReference type="CDD" id="cd04781">
    <property type="entry name" value="HTH_MerR-like_sg6"/>
    <property type="match status" value="1"/>
</dbReference>
<feature type="domain" description="HTH merR-type" evidence="3">
    <location>
        <begin position="53"/>
        <end position="121"/>
    </location>
</feature>
<dbReference type="SMART" id="SM00422">
    <property type="entry name" value="HTH_MERR"/>
    <property type="match status" value="1"/>
</dbReference>
<evidence type="ECO:0000313" key="4">
    <source>
        <dbReference type="EMBL" id="MEH2558026.1"/>
    </source>
</evidence>
<dbReference type="InterPro" id="IPR009061">
    <property type="entry name" value="DNA-bd_dom_put_sf"/>
</dbReference>
<comment type="caution">
    <text evidence="4">The sequence shown here is derived from an EMBL/GenBank/DDBJ whole genome shotgun (WGS) entry which is preliminary data.</text>
</comment>
<evidence type="ECO:0000259" key="3">
    <source>
        <dbReference type="PROSITE" id="PS50937"/>
    </source>
</evidence>
<dbReference type="InterPro" id="IPR047057">
    <property type="entry name" value="MerR_fam"/>
</dbReference>
<feature type="region of interest" description="Disordered" evidence="2">
    <location>
        <begin position="179"/>
        <end position="207"/>
    </location>
</feature>
<evidence type="ECO:0000256" key="2">
    <source>
        <dbReference type="SAM" id="MobiDB-lite"/>
    </source>
</evidence>
<dbReference type="SUPFAM" id="SSF46955">
    <property type="entry name" value="Putative DNA-binding domain"/>
    <property type="match status" value="1"/>
</dbReference>
<evidence type="ECO:0000313" key="5">
    <source>
        <dbReference type="Proteomes" id="UP001364224"/>
    </source>
</evidence>
<dbReference type="PANTHER" id="PTHR30204:SF97">
    <property type="entry name" value="MERR FAMILY REGULATORY PROTEIN"/>
    <property type="match status" value="1"/>
</dbReference>
<sequence length="207" mass="23324">MRLLFGWTQRSPNRTNPGLRSDATRCSDHRTLPWPVMGAILPVQVNLRSSMKLIDIAEVARRSGVPASTLRFYDEKGLIQSVGRQGIRRLFDLGVLERLSLIALGRNAGFSLEEIGNMFGPDGRPRIDRTKLAAKASERDRTIRKLIALRDGLLHAAECPARSHMECSTFQRMLRIASADQARRRRDHMHSPRRRTATPPGRKTHGA</sequence>
<accession>A0ABU8BHJ7</accession>